<sequence>MARQAGGKRQAVGMVLEAAPGDLYEAIHCALRPYERAENAVRLKWGSVARLVSLVPIDLAARYGAALDRMLSAVRRNETGAIVERVSSVVRGLAALDKAASDAEALPPGYVGVSNGRVDYIVALDRLDLPAIERLCPGFVVVSLQELLEARAIVLTDRDRMAVESIKSATGGQVVEIRGRASLNDNLPF</sequence>
<name>A0A6J7WA18_9CAUD</name>
<protein>
    <submittedName>
        <fullName evidence="1">Uncharacterized protein</fullName>
    </submittedName>
</protein>
<evidence type="ECO:0000313" key="1">
    <source>
        <dbReference type="EMBL" id="CAB5170890.1"/>
    </source>
</evidence>
<organism evidence="1">
    <name type="scientific">uncultured Caudovirales phage</name>
    <dbReference type="NCBI Taxonomy" id="2100421"/>
    <lineage>
        <taxon>Viruses</taxon>
        <taxon>Duplodnaviria</taxon>
        <taxon>Heunggongvirae</taxon>
        <taxon>Uroviricota</taxon>
        <taxon>Caudoviricetes</taxon>
        <taxon>Peduoviridae</taxon>
        <taxon>Maltschvirus</taxon>
        <taxon>Maltschvirus maltsch</taxon>
    </lineage>
</organism>
<gene>
    <name evidence="1" type="ORF">UFOVP155_54</name>
</gene>
<dbReference type="EMBL" id="LR798203">
    <property type="protein sequence ID" value="CAB5170890.1"/>
    <property type="molecule type" value="Genomic_DNA"/>
</dbReference>
<reference evidence="1" key="1">
    <citation type="submission" date="2020-05" db="EMBL/GenBank/DDBJ databases">
        <authorList>
            <person name="Chiriac C."/>
            <person name="Salcher M."/>
            <person name="Ghai R."/>
            <person name="Kavagutti S V."/>
        </authorList>
    </citation>
    <scope>NUCLEOTIDE SEQUENCE</scope>
</reference>
<proteinExistence type="predicted"/>
<accession>A0A6J7WA18</accession>